<dbReference type="PROSITE" id="PS50294">
    <property type="entry name" value="WD_REPEATS_REGION"/>
    <property type="match status" value="2"/>
</dbReference>
<accession>A0A835CMZ3</accession>
<evidence type="ECO:0000256" key="1">
    <source>
        <dbReference type="ARBA" id="ARBA00004138"/>
    </source>
</evidence>
<evidence type="ECO:0000256" key="3">
    <source>
        <dbReference type="ARBA" id="ARBA00023273"/>
    </source>
</evidence>
<keyword evidence="3" id="KW-0966">Cell projection</keyword>
<protein>
    <recommendedName>
        <fullName evidence="9">Intraflagellar transport protein 80</fullName>
    </recommendedName>
</protein>
<dbReference type="EMBL" id="JACMRX010000005">
    <property type="protein sequence ID" value="KAF7989732.1"/>
    <property type="molecule type" value="Genomic_DNA"/>
</dbReference>
<dbReference type="InterPro" id="IPR015943">
    <property type="entry name" value="WD40/YVTN_repeat-like_dom_sf"/>
</dbReference>
<feature type="domain" description="IFT80 second beta-propeller" evidence="5">
    <location>
        <begin position="307"/>
        <end position="593"/>
    </location>
</feature>
<dbReference type="GO" id="GO:0060271">
    <property type="term" value="P:cilium assembly"/>
    <property type="evidence" value="ECO:0007669"/>
    <property type="project" value="TreeGrafter"/>
</dbReference>
<dbReference type="SUPFAM" id="SSF63829">
    <property type="entry name" value="Calcium-dependent phosphotriesterase"/>
    <property type="match status" value="1"/>
</dbReference>
<keyword evidence="2" id="KW-0969">Cilium</keyword>
<dbReference type="Gene3D" id="2.130.10.10">
    <property type="entry name" value="YVTN repeat-like/Quinoprotein amine dehydrogenase"/>
    <property type="match status" value="2"/>
</dbReference>
<dbReference type="GO" id="GO:0030992">
    <property type="term" value="C:intraciliary transport particle B"/>
    <property type="evidence" value="ECO:0007669"/>
    <property type="project" value="TreeGrafter"/>
</dbReference>
<keyword evidence="8" id="KW-1185">Reference proteome</keyword>
<evidence type="ECO:0000313" key="8">
    <source>
        <dbReference type="Proteomes" id="UP000639338"/>
    </source>
</evidence>
<dbReference type="PROSITE" id="PS50082">
    <property type="entry name" value="WD_REPEATS_2"/>
    <property type="match status" value="2"/>
</dbReference>
<comment type="subcellular location">
    <subcellularLocation>
        <location evidence="1">Cell projection</location>
        <location evidence="1">Cilium</location>
    </subcellularLocation>
</comment>
<dbReference type="Pfam" id="PF23387">
    <property type="entry name" value="TPR_IFT80_172"/>
    <property type="match status" value="1"/>
</dbReference>
<evidence type="ECO:0008006" key="9">
    <source>
        <dbReference type="Google" id="ProtNLM"/>
    </source>
</evidence>
<dbReference type="PANTHER" id="PTHR24098">
    <property type="entry name" value="OUTER SEGMENT 5"/>
    <property type="match status" value="1"/>
</dbReference>
<dbReference type="AlphaFoldDB" id="A0A835CMZ3"/>
<evidence type="ECO:0000259" key="6">
    <source>
        <dbReference type="Pfam" id="PF23387"/>
    </source>
</evidence>
<evidence type="ECO:0000256" key="2">
    <source>
        <dbReference type="ARBA" id="ARBA00023069"/>
    </source>
</evidence>
<organism evidence="7 8">
    <name type="scientific">Aphidius gifuensis</name>
    <name type="common">Parasitoid wasp</name>
    <dbReference type="NCBI Taxonomy" id="684658"/>
    <lineage>
        <taxon>Eukaryota</taxon>
        <taxon>Metazoa</taxon>
        <taxon>Ecdysozoa</taxon>
        <taxon>Arthropoda</taxon>
        <taxon>Hexapoda</taxon>
        <taxon>Insecta</taxon>
        <taxon>Pterygota</taxon>
        <taxon>Neoptera</taxon>
        <taxon>Endopterygota</taxon>
        <taxon>Hymenoptera</taxon>
        <taxon>Apocrita</taxon>
        <taxon>Ichneumonoidea</taxon>
        <taxon>Braconidae</taxon>
        <taxon>Aphidiinae</taxon>
        <taxon>Aphidius</taxon>
    </lineage>
</organism>
<comment type="caution">
    <text evidence="7">The sequence shown here is derived from an EMBL/GenBank/DDBJ whole genome shotgun (WGS) entry which is preliminary data.</text>
</comment>
<evidence type="ECO:0000259" key="5">
    <source>
        <dbReference type="Pfam" id="PF23335"/>
    </source>
</evidence>
<feature type="repeat" description="WD" evidence="4">
    <location>
        <begin position="109"/>
        <end position="141"/>
    </location>
</feature>
<feature type="domain" description="IFT80/172/WDR35 TPR" evidence="6">
    <location>
        <begin position="623"/>
        <end position="665"/>
    </location>
</feature>
<dbReference type="Pfam" id="PF00400">
    <property type="entry name" value="WD40"/>
    <property type="match status" value="2"/>
</dbReference>
<dbReference type="InterPro" id="IPR056157">
    <property type="entry name" value="TPR_IFT80_172_dom"/>
</dbReference>
<keyword evidence="4" id="KW-0853">WD repeat</keyword>
<dbReference type="GO" id="GO:0005929">
    <property type="term" value="C:cilium"/>
    <property type="evidence" value="ECO:0007669"/>
    <property type="project" value="UniProtKB-SubCell"/>
</dbReference>
<reference evidence="7 8" key="1">
    <citation type="submission" date="2020-08" db="EMBL/GenBank/DDBJ databases">
        <title>Aphidius gifuensis genome sequencing and assembly.</title>
        <authorList>
            <person name="Du Z."/>
        </authorList>
    </citation>
    <scope>NUCLEOTIDE SEQUENCE [LARGE SCALE GENOMIC DNA]</scope>
    <source>
        <strain evidence="7">YNYX2018</strain>
        <tissue evidence="7">Adults</tissue>
    </source>
</reference>
<dbReference type="InterPro" id="IPR056456">
    <property type="entry name" value="Beta-prop_IFT80_2nd"/>
</dbReference>
<dbReference type="Proteomes" id="UP000639338">
    <property type="component" value="Unassembled WGS sequence"/>
</dbReference>
<evidence type="ECO:0000256" key="4">
    <source>
        <dbReference type="PROSITE-ProRule" id="PRU00221"/>
    </source>
</evidence>
<dbReference type="SUPFAM" id="SSF50978">
    <property type="entry name" value="WD40 repeat-like"/>
    <property type="match status" value="1"/>
</dbReference>
<proteinExistence type="predicted"/>
<dbReference type="InterPro" id="IPR001680">
    <property type="entry name" value="WD40_rpt"/>
</dbReference>
<dbReference type="Pfam" id="PF23335">
    <property type="entry name" value="Beta-prop_IFT80_2nd"/>
    <property type="match status" value="1"/>
</dbReference>
<name>A0A835CMZ3_APHGI</name>
<dbReference type="OrthoDB" id="408728at2759"/>
<sequence>MKFKISKCGNNSEPNEKINCIAWSSAEEIYSYGENHALKKWCLKSGSVQSTTTVQFSNEFYPTHIQWHPLSPSALSPNIKSQSLDVLLITSADGKFYFVNRNGRIEKVVDAHKGAILVGQWVFDGSALLTAGEDGTIKIWSRSGILRSTIVRGTQPILAASWSLDCTSVLYSQGTQLILQSINTTTKPIKWYAHDGLVLTLSWNKNNGLIVSGGEDCRYKLWDSNGNQLFSSGVVEYPITAVSWCPNGMSFVVGFYDTIKLCDKAGWVHSMQKIDGGSINSIAWSNDGTQLAMTCGNSYIITAHLIDRSLEWNNHIATLVSRKVIEITEVKSEHTESFEISDKVLHFEFAYDHLVVVTPSQCHIYSSTNWNTPVIFSLKNIEITAIILADKHFLLIEWNNLTLYNYQGRRVTVPKWKGMLQDSLNISCIALCSSALFVQDQTDKKILHILELSSNKPVLRSQQYVHSKNIVEITVSTIIDQNLHQVAMIDTNSDLYLLTTGFNGFERVRKIASMAQSIAWATDAHVLVAIQDATLSIWLWPSCIRFNNKKTIQSTRVDKEINEFGKQPSIVRVHNGIVTIRRSDGALVSTACYTFFMSFHQYVTSGKWQKALSLCRIVQNELLWTCLAIGASEKNEISAAEEAYSAIERYEEVEYIQRLQNQVVGKTKKLIN</sequence>
<feature type="repeat" description="WD" evidence="4">
    <location>
        <begin position="191"/>
        <end position="232"/>
    </location>
</feature>
<dbReference type="InterPro" id="IPR036322">
    <property type="entry name" value="WD40_repeat_dom_sf"/>
</dbReference>
<dbReference type="PANTHER" id="PTHR24098:SF0">
    <property type="entry name" value="OUTER SEGMENT 5"/>
    <property type="match status" value="1"/>
</dbReference>
<evidence type="ECO:0000313" key="7">
    <source>
        <dbReference type="EMBL" id="KAF7989732.1"/>
    </source>
</evidence>
<dbReference type="SMART" id="SM00320">
    <property type="entry name" value="WD40"/>
    <property type="match status" value="5"/>
</dbReference>
<gene>
    <name evidence="7" type="ORF">HCN44_008406</name>
</gene>